<sequence>MDRQNNHTVDILIVGSGAAGLAAAATATISGLNTMLIEQTDKIGGTTSYSGGTIWIPENDISKEAGIDDDREDAARYLEEALTANGGAGPESGSKRIKAFLDHGPRMVDLLRSSGFRWKPSPIPDYHPEMKGAMVMGGRTLDPSPFDAATLKRWAHHLREAGHSAPVTYFHDFCVLTQPYASIVDFFQAYWMRFRGWVRKKMMGKPTSMGCSLIAQLLGICLRKEKGNFTLKLNATLKELIVEDEAVHGAIVQLGDHEQTQVRARAVLLATGGFARSEGLRREHLPYTGTEWSLTQPDGDTGVALIAGEKAQAATSLLGEAWWIPTMIDPGSGKLTTALFELCKPHCIVVDDKGSRIFSEADPYGDSGRSIYNRCCGGGCAWLILDWNHRKRYTLGSLSPWADPVEAQEKEYIYKADTLSDLARQIKVSAEGLMATVEKWNQMCKQGVDEEFHKGQSRYHLFVGDRRAKFPNMGPIDKAPYYAIAVRPGDAGTKGGLLTDEHARVVDKNGIAIEGLYAAGNASASVMGATSLGAGVTLGPAMTFAYIAVLHIVRWISGSGLSNF</sequence>
<reference evidence="1 2" key="1">
    <citation type="journal article" date="2020" name="Phytopathology">
        <title>Genome Sequence Resources of Colletotrichum truncatum, C. plurivorum, C. musicola, and C. sojae: Four Species Pathogenic to Soybean (Glycine max).</title>
        <authorList>
            <person name="Rogerio F."/>
            <person name="Boufleur T.R."/>
            <person name="Ciampi-Guillardi M."/>
            <person name="Sukno S.A."/>
            <person name="Thon M.R."/>
            <person name="Massola Junior N.S."/>
            <person name="Baroncelli R."/>
        </authorList>
    </citation>
    <scope>NUCLEOTIDE SEQUENCE [LARGE SCALE GENOMIC DNA]</scope>
    <source>
        <strain evidence="1 2">CMES1059</strain>
    </source>
</reference>
<organism evidence="1 2">
    <name type="scientific">Colletotrichum truncatum</name>
    <name type="common">Anthracnose fungus</name>
    <name type="synonym">Colletotrichum capsici</name>
    <dbReference type="NCBI Taxonomy" id="5467"/>
    <lineage>
        <taxon>Eukaryota</taxon>
        <taxon>Fungi</taxon>
        <taxon>Dikarya</taxon>
        <taxon>Ascomycota</taxon>
        <taxon>Pezizomycotina</taxon>
        <taxon>Sordariomycetes</taxon>
        <taxon>Hypocreomycetidae</taxon>
        <taxon>Glomerellales</taxon>
        <taxon>Glomerellaceae</taxon>
        <taxon>Colletotrichum</taxon>
        <taxon>Colletotrichum truncatum species complex</taxon>
    </lineage>
</organism>
<evidence type="ECO:0000313" key="1">
    <source>
        <dbReference type="EMBL" id="KAL0930255.1"/>
    </source>
</evidence>
<dbReference type="EMBL" id="VUJX02000011">
    <property type="protein sequence ID" value="KAL0930255.1"/>
    <property type="molecule type" value="Genomic_DNA"/>
</dbReference>
<evidence type="ECO:0000313" key="2">
    <source>
        <dbReference type="Proteomes" id="UP000805649"/>
    </source>
</evidence>
<keyword evidence="2" id="KW-1185">Reference proteome</keyword>
<proteinExistence type="predicted"/>
<comment type="caution">
    <text evidence="1">The sequence shown here is derived from an EMBL/GenBank/DDBJ whole genome shotgun (WGS) entry which is preliminary data.</text>
</comment>
<gene>
    <name evidence="1" type="ORF">CTRU02_214330</name>
</gene>
<name>A0ACC3YEG0_COLTU</name>
<dbReference type="Proteomes" id="UP000805649">
    <property type="component" value="Unassembled WGS sequence"/>
</dbReference>
<protein>
    <submittedName>
        <fullName evidence="1">Uncharacterized protein</fullName>
    </submittedName>
</protein>
<accession>A0ACC3YEG0</accession>